<gene>
    <name evidence="2" type="ORF">DPM12_21770</name>
</gene>
<name>A0A329QA62_9ACTN</name>
<feature type="compositionally biased region" description="Basic and acidic residues" evidence="1">
    <location>
        <begin position="170"/>
        <end position="184"/>
    </location>
</feature>
<evidence type="ECO:0000313" key="3">
    <source>
        <dbReference type="Proteomes" id="UP000250462"/>
    </source>
</evidence>
<dbReference type="OrthoDB" id="5194844at2"/>
<reference evidence="2 3" key="1">
    <citation type="submission" date="2018-06" db="EMBL/GenBank/DDBJ databases">
        <title>Phytoactinopolyspora halophila sp. nov., a novel halophilic actinomycete isolated from a saline soil in China.</title>
        <authorList>
            <person name="Tang S.-K."/>
        </authorList>
    </citation>
    <scope>NUCLEOTIDE SEQUENCE [LARGE SCALE GENOMIC DNA]</scope>
    <source>
        <strain evidence="2 3">YIM 96934</strain>
    </source>
</reference>
<accession>A0A329QA62</accession>
<sequence>MRSLQPLDDATVEAILRGESVRPELVALTDTVETIRGVANTPVEPSAELADRMASGKFPDAELLPYAHRRGNGARLRSSLAALSWRVKAATSCALIVIGGTSVAASGMLPDPIPDRVRSVIEAMTPISFTSQMEVGEDIARQVGAGTIESGSKKPEPVDSRGNAPEDPDERGNAPEDPGERGNAPEDPGE</sequence>
<feature type="region of interest" description="Disordered" evidence="1">
    <location>
        <begin position="142"/>
        <end position="190"/>
    </location>
</feature>
<proteinExistence type="predicted"/>
<protein>
    <submittedName>
        <fullName evidence="2">Uncharacterized protein</fullName>
    </submittedName>
</protein>
<evidence type="ECO:0000313" key="2">
    <source>
        <dbReference type="EMBL" id="RAW09285.1"/>
    </source>
</evidence>
<organism evidence="2 3">
    <name type="scientific">Phytoactinopolyspora halophila</name>
    <dbReference type="NCBI Taxonomy" id="1981511"/>
    <lineage>
        <taxon>Bacteria</taxon>
        <taxon>Bacillati</taxon>
        <taxon>Actinomycetota</taxon>
        <taxon>Actinomycetes</taxon>
        <taxon>Jiangellales</taxon>
        <taxon>Jiangellaceae</taxon>
        <taxon>Phytoactinopolyspora</taxon>
    </lineage>
</organism>
<keyword evidence="3" id="KW-1185">Reference proteome</keyword>
<dbReference type="EMBL" id="QMIG01000047">
    <property type="protein sequence ID" value="RAW09285.1"/>
    <property type="molecule type" value="Genomic_DNA"/>
</dbReference>
<evidence type="ECO:0000256" key="1">
    <source>
        <dbReference type="SAM" id="MobiDB-lite"/>
    </source>
</evidence>
<comment type="caution">
    <text evidence="2">The sequence shown here is derived from an EMBL/GenBank/DDBJ whole genome shotgun (WGS) entry which is preliminary data.</text>
</comment>
<feature type="non-terminal residue" evidence="2">
    <location>
        <position position="190"/>
    </location>
</feature>
<dbReference type="RefSeq" id="WP_146751945.1">
    <property type="nucleotide sequence ID" value="NZ_QMIG01000047.1"/>
</dbReference>
<dbReference type="AlphaFoldDB" id="A0A329QA62"/>
<dbReference type="Proteomes" id="UP000250462">
    <property type="component" value="Unassembled WGS sequence"/>
</dbReference>